<dbReference type="PANTHER" id="PTHR31412">
    <property type="entry name" value="ZINC METALLOPROTEASE EGY1"/>
    <property type="match status" value="1"/>
</dbReference>
<reference evidence="17" key="1">
    <citation type="submission" date="2021-01" db="EMBL/GenBank/DDBJ databases">
        <authorList>
            <person name="Corre E."/>
            <person name="Pelletier E."/>
            <person name="Niang G."/>
            <person name="Scheremetjew M."/>
            <person name="Finn R."/>
            <person name="Kale V."/>
            <person name="Holt S."/>
            <person name="Cochrane G."/>
            <person name="Meng A."/>
            <person name="Brown T."/>
            <person name="Cohen L."/>
        </authorList>
    </citation>
    <scope>NUCLEOTIDE SEQUENCE</scope>
    <source>
        <strain evidence="17">CCMP125</strain>
    </source>
</reference>
<keyword evidence="4" id="KW-0150">Chloroplast</keyword>
<evidence type="ECO:0000256" key="9">
    <source>
        <dbReference type="ARBA" id="ARBA00022946"/>
    </source>
</evidence>
<proteinExistence type="inferred from homology"/>
<dbReference type="GO" id="GO:0016020">
    <property type="term" value="C:membrane"/>
    <property type="evidence" value="ECO:0007669"/>
    <property type="project" value="UniProtKB-SubCell"/>
</dbReference>
<evidence type="ECO:0000256" key="7">
    <source>
        <dbReference type="ARBA" id="ARBA00022692"/>
    </source>
</evidence>
<feature type="signal peptide" evidence="15">
    <location>
        <begin position="1"/>
        <end position="21"/>
    </location>
</feature>
<protein>
    <recommendedName>
        <fullName evidence="16">Peptidase M50 domain-containing protein</fullName>
    </recommendedName>
</protein>
<name>A0A7S3DQW4_9STRA</name>
<feature type="region of interest" description="Disordered" evidence="13">
    <location>
        <begin position="48"/>
        <end position="131"/>
    </location>
</feature>
<feature type="chain" id="PRO_5031170450" description="Peptidase M50 domain-containing protein" evidence="15">
    <location>
        <begin position="22"/>
        <end position="818"/>
    </location>
</feature>
<feature type="transmembrane region" description="Helical" evidence="14">
    <location>
        <begin position="518"/>
        <end position="539"/>
    </location>
</feature>
<feature type="coiled-coil region" evidence="12">
    <location>
        <begin position="132"/>
        <end position="199"/>
    </location>
</feature>
<evidence type="ECO:0000256" key="3">
    <source>
        <dbReference type="ARBA" id="ARBA00007931"/>
    </source>
</evidence>
<comment type="subcellular location">
    <subcellularLocation>
        <location evidence="1">Membrane</location>
        <topology evidence="1">Multi-pass membrane protein</topology>
    </subcellularLocation>
    <subcellularLocation>
        <location evidence="2">Plastid</location>
        <location evidence="2">Chloroplast</location>
    </subcellularLocation>
</comment>
<accession>A0A7S3DQW4</accession>
<feature type="transmembrane region" description="Helical" evidence="14">
    <location>
        <begin position="709"/>
        <end position="730"/>
    </location>
</feature>
<organism evidence="17">
    <name type="scientific">Entomoneis paludosa</name>
    <dbReference type="NCBI Taxonomy" id="265537"/>
    <lineage>
        <taxon>Eukaryota</taxon>
        <taxon>Sar</taxon>
        <taxon>Stramenopiles</taxon>
        <taxon>Ochrophyta</taxon>
        <taxon>Bacillariophyta</taxon>
        <taxon>Bacillariophyceae</taxon>
        <taxon>Bacillariophycidae</taxon>
        <taxon>Entomoneidaceae</taxon>
        <taxon>Entomoneis</taxon>
    </lineage>
</organism>
<dbReference type="GO" id="GO:0009507">
    <property type="term" value="C:chloroplast"/>
    <property type="evidence" value="ECO:0007669"/>
    <property type="project" value="UniProtKB-SubCell"/>
</dbReference>
<evidence type="ECO:0000256" key="11">
    <source>
        <dbReference type="ARBA" id="ARBA00023136"/>
    </source>
</evidence>
<gene>
    <name evidence="17" type="ORF">APAL1065_LOCUS14570</name>
</gene>
<feature type="transmembrane region" description="Helical" evidence="14">
    <location>
        <begin position="797"/>
        <end position="817"/>
    </location>
</feature>
<keyword evidence="8" id="KW-0378">Hydrolase</keyword>
<dbReference type="AlphaFoldDB" id="A0A7S3DQW4"/>
<keyword evidence="12" id="KW-0175">Coiled coil</keyword>
<dbReference type="InterPro" id="IPR008915">
    <property type="entry name" value="Peptidase_M50"/>
</dbReference>
<feature type="compositionally biased region" description="Low complexity" evidence="13">
    <location>
        <begin position="107"/>
        <end position="117"/>
    </location>
</feature>
<evidence type="ECO:0000256" key="14">
    <source>
        <dbReference type="SAM" id="Phobius"/>
    </source>
</evidence>
<keyword evidence="15" id="KW-0732">Signal</keyword>
<dbReference type="CDD" id="cd06160">
    <property type="entry name" value="S2P-M50_like_2"/>
    <property type="match status" value="1"/>
</dbReference>
<evidence type="ECO:0000256" key="2">
    <source>
        <dbReference type="ARBA" id="ARBA00004229"/>
    </source>
</evidence>
<keyword evidence="11 14" id="KW-0472">Membrane</keyword>
<evidence type="ECO:0000256" key="8">
    <source>
        <dbReference type="ARBA" id="ARBA00022801"/>
    </source>
</evidence>
<evidence type="ECO:0000256" key="4">
    <source>
        <dbReference type="ARBA" id="ARBA00022528"/>
    </source>
</evidence>
<evidence type="ECO:0000259" key="16">
    <source>
        <dbReference type="Pfam" id="PF02163"/>
    </source>
</evidence>
<keyword evidence="7 14" id="KW-0812">Transmembrane</keyword>
<keyword evidence="10 14" id="KW-1133">Transmembrane helix</keyword>
<dbReference type="Pfam" id="PF02163">
    <property type="entry name" value="Peptidase_M50"/>
    <property type="match status" value="1"/>
</dbReference>
<dbReference type="GO" id="GO:0008233">
    <property type="term" value="F:peptidase activity"/>
    <property type="evidence" value="ECO:0007669"/>
    <property type="project" value="UniProtKB-KW"/>
</dbReference>
<dbReference type="PANTHER" id="PTHR31412:SF0">
    <property type="entry name" value="ZINC METALLOPROTEASE EGY1, CHLOROPLASTIC-RELATED"/>
    <property type="match status" value="1"/>
</dbReference>
<keyword evidence="5" id="KW-0934">Plastid</keyword>
<dbReference type="EMBL" id="HBHT01021739">
    <property type="protein sequence ID" value="CAD9971474.1"/>
    <property type="molecule type" value="Transcribed_RNA"/>
</dbReference>
<comment type="similarity">
    <text evidence="3">Belongs to the peptidase M50B family.</text>
</comment>
<keyword evidence="9" id="KW-0809">Transit peptide</keyword>
<feature type="compositionally biased region" description="Basic and acidic residues" evidence="13">
    <location>
        <begin position="118"/>
        <end position="127"/>
    </location>
</feature>
<feature type="compositionally biased region" description="Polar residues" evidence="13">
    <location>
        <begin position="96"/>
        <end position="106"/>
    </location>
</feature>
<evidence type="ECO:0000256" key="10">
    <source>
        <dbReference type="ARBA" id="ARBA00022989"/>
    </source>
</evidence>
<evidence type="ECO:0000256" key="5">
    <source>
        <dbReference type="ARBA" id="ARBA00022640"/>
    </source>
</evidence>
<dbReference type="InterPro" id="IPR044838">
    <property type="entry name" value="EGY1-like"/>
</dbReference>
<keyword evidence="6" id="KW-0645">Protease</keyword>
<feature type="transmembrane region" description="Helical" evidence="14">
    <location>
        <begin position="750"/>
        <end position="776"/>
    </location>
</feature>
<evidence type="ECO:0000256" key="6">
    <source>
        <dbReference type="ARBA" id="ARBA00022670"/>
    </source>
</evidence>
<dbReference type="GO" id="GO:0006508">
    <property type="term" value="P:proteolysis"/>
    <property type="evidence" value="ECO:0007669"/>
    <property type="project" value="UniProtKB-KW"/>
</dbReference>
<feature type="transmembrane region" description="Helical" evidence="14">
    <location>
        <begin position="628"/>
        <end position="656"/>
    </location>
</feature>
<sequence length="818" mass="89036">MVLVRSLISVHCLLALSEVQSFQPSNPFLATIAPLSRDARSGARIESYHFSQPGDDDKLSDAPIPGDNNEESSEKSGRLPGWVSRWTRGRSDDAAESSTSENEPLATTNTPTSATITKVDRSSRNKESLSPVEQAQLLKAQAEKARLEAERMDAELTLQKIERLERELVQAKAKGADSVEDLQRQMAALQAKLTGESVKPVVAPVRKPIESSTVEISTDPLKDILSAKKAIPPPKGDFFSSLPDAVELFDQAKYDEVLVDFENSPDFLKKLITTQIGIDYPEDGNVNSTTVATRLDKIRRFDFSFDNEGERPSFTQEKIEEMKQRMQATWLTDETAFLPEGRLTDFADGNETKLALMCLEYEYYNSKYKITEASFFEDEEVIAEISSAIQQLSFDSVTESSLPPCTRKEDQQPTLAQAQTLVKDVLPKASFTSTSKPMAVPGGFIVKGNSKASDGDALITAIDQQLERSSLRGKMTVCYMADFTAFLEENSDQIDLDNIGTVLFIGGPDIAREPKKGLLSITSAFGLATCWYLSLYPFLLNPNLAKRVDEQLALVDAGMPADLSWLSDLSFPLFVTFIAIQILHELGHRVAAALNDIQPTFPTFVPSIITGVTSVTTSFKEPPKNLQALFDFSIAGPLLGMLASIVAIVVGTQLSIGVDPTNFPALPLEILRQSSLGGGIIDSILGSGVLSVPDAALGTQAVAGMTIPLHPVAIAGYISLVVNALSMLPIGTTDGGRVSMALFGRQNKQAIGGLAFLAILFFGVQGSDLFLFYFAFCLAFQKGNEIPCRNEVDQIDFSRVIVSTVAYFLALLALIPFQ</sequence>
<feature type="domain" description="Peptidase M50" evidence="16">
    <location>
        <begin position="574"/>
        <end position="747"/>
    </location>
</feature>
<evidence type="ECO:0000256" key="1">
    <source>
        <dbReference type="ARBA" id="ARBA00004141"/>
    </source>
</evidence>
<evidence type="ECO:0000256" key="15">
    <source>
        <dbReference type="SAM" id="SignalP"/>
    </source>
</evidence>
<evidence type="ECO:0000313" key="17">
    <source>
        <dbReference type="EMBL" id="CAD9971474.1"/>
    </source>
</evidence>
<evidence type="ECO:0000256" key="12">
    <source>
        <dbReference type="SAM" id="Coils"/>
    </source>
</evidence>
<evidence type="ECO:0000256" key="13">
    <source>
        <dbReference type="SAM" id="MobiDB-lite"/>
    </source>
</evidence>